<feature type="domain" description="ABC transmembrane type-1" evidence="6">
    <location>
        <begin position="31"/>
        <end position="308"/>
    </location>
</feature>
<keyword evidence="2 5" id="KW-0812">Transmembrane</keyword>
<dbReference type="Proteomes" id="UP000230179">
    <property type="component" value="Unassembled WGS sequence"/>
</dbReference>
<evidence type="ECO:0000313" key="7">
    <source>
        <dbReference type="EMBL" id="PIR83394.1"/>
    </source>
</evidence>
<evidence type="ECO:0000313" key="8">
    <source>
        <dbReference type="Proteomes" id="UP000230179"/>
    </source>
</evidence>
<dbReference type="GO" id="GO:0015421">
    <property type="term" value="F:ABC-type oligopeptide transporter activity"/>
    <property type="evidence" value="ECO:0007669"/>
    <property type="project" value="TreeGrafter"/>
</dbReference>
<dbReference type="PANTHER" id="PTHR43394:SF1">
    <property type="entry name" value="ATP-BINDING CASSETTE SUB-FAMILY B MEMBER 10, MITOCHONDRIAL"/>
    <property type="match status" value="1"/>
</dbReference>
<feature type="transmembrane region" description="Helical" evidence="5">
    <location>
        <begin position="262"/>
        <end position="280"/>
    </location>
</feature>
<proteinExistence type="predicted"/>
<evidence type="ECO:0000256" key="1">
    <source>
        <dbReference type="ARBA" id="ARBA00004651"/>
    </source>
</evidence>
<protein>
    <recommendedName>
        <fullName evidence="6">ABC transmembrane type-1 domain-containing protein</fullName>
    </recommendedName>
</protein>
<dbReference type="InterPro" id="IPR011527">
    <property type="entry name" value="ABC1_TM_dom"/>
</dbReference>
<evidence type="ECO:0000256" key="3">
    <source>
        <dbReference type="ARBA" id="ARBA00022989"/>
    </source>
</evidence>
<dbReference type="PROSITE" id="PS50929">
    <property type="entry name" value="ABC_TM1F"/>
    <property type="match status" value="1"/>
</dbReference>
<feature type="transmembrane region" description="Helical" evidence="5">
    <location>
        <begin position="29"/>
        <end position="50"/>
    </location>
</feature>
<name>A0A2H0UAE8_9BACT</name>
<dbReference type="GO" id="GO:0005886">
    <property type="term" value="C:plasma membrane"/>
    <property type="evidence" value="ECO:0007669"/>
    <property type="project" value="UniProtKB-SubCell"/>
</dbReference>
<evidence type="ECO:0000256" key="4">
    <source>
        <dbReference type="ARBA" id="ARBA00023136"/>
    </source>
</evidence>
<dbReference type="SUPFAM" id="SSF90123">
    <property type="entry name" value="ABC transporter transmembrane region"/>
    <property type="match status" value="1"/>
</dbReference>
<organism evidence="7 8">
    <name type="scientific">Candidatus Kaiserbacteria bacterium CG10_big_fil_rev_8_21_14_0_10_56_12</name>
    <dbReference type="NCBI Taxonomy" id="1974611"/>
    <lineage>
        <taxon>Bacteria</taxon>
        <taxon>Candidatus Kaiseribacteriota</taxon>
    </lineage>
</organism>
<dbReference type="Gene3D" id="1.20.1560.10">
    <property type="entry name" value="ABC transporter type 1, transmembrane domain"/>
    <property type="match status" value="1"/>
</dbReference>
<keyword evidence="4 5" id="KW-0472">Membrane</keyword>
<dbReference type="PANTHER" id="PTHR43394">
    <property type="entry name" value="ATP-DEPENDENT PERMEASE MDL1, MITOCHONDRIAL"/>
    <property type="match status" value="1"/>
</dbReference>
<dbReference type="InterPro" id="IPR036640">
    <property type="entry name" value="ABC1_TM_sf"/>
</dbReference>
<dbReference type="Pfam" id="PF00664">
    <property type="entry name" value="ABC_membrane"/>
    <property type="match status" value="1"/>
</dbReference>
<evidence type="ECO:0000259" key="6">
    <source>
        <dbReference type="PROSITE" id="PS50929"/>
    </source>
</evidence>
<dbReference type="InterPro" id="IPR039421">
    <property type="entry name" value="Type_1_exporter"/>
</dbReference>
<gene>
    <name evidence="7" type="ORF">COU19_00830</name>
</gene>
<reference evidence="8" key="1">
    <citation type="submission" date="2017-09" db="EMBL/GenBank/DDBJ databases">
        <title>Depth-based differentiation of microbial function through sediment-hosted aquifers and enrichment of novel symbionts in the deep terrestrial subsurface.</title>
        <authorList>
            <person name="Probst A.J."/>
            <person name="Ladd B."/>
            <person name="Jarett J.K."/>
            <person name="Geller-Mcgrath D.E."/>
            <person name="Sieber C.M.K."/>
            <person name="Emerson J.B."/>
            <person name="Anantharaman K."/>
            <person name="Thomas B.C."/>
            <person name="Malmstrom R."/>
            <person name="Stieglmeier M."/>
            <person name="Klingl A."/>
            <person name="Woyke T."/>
            <person name="Ryan C.M."/>
            <person name="Banfield J.F."/>
        </authorList>
    </citation>
    <scope>NUCLEOTIDE SEQUENCE [LARGE SCALE GENOMIC DNA]</scope>
</reference>
<feature type="transmembrane region" description="Helical" evidence="5">
    <location>
        <begin position="66"/>
        <end position="86"/>
    </location>
</feature>
<feature type="transmembrane region" description="Helical" evidence="5">
    <location>
        <begin position="174"/>
        <end position="193"/>
    </location>
</feature>
<sequence length="334" mass="37393">MPPEKKKPTRVWPVLRLYMRATVQYPRTLSAVVIGMLGMQFVSIVTPLYLKQLIDILSTNAPSPEIMQALFAILAIYAGLGVINWVSRRVQAYSVLDIEVKVMSDLTNTAFASLIGHSHDFFLSNFAGTLTRRVTRLMRAYEQVFDNMVQTFLPTIIFSIGSVVVLYLRNPWLGIAMLVWVLVFLAFQVIMSIKHHPLRVVSVAADSRVTGALSDVIGNHSAVSLFAAAPYEKRLFGAVVEAWRLATHNLWRSGNFVQGMQQALAIIIEIALLGLGIVLWRRGVVTVGDFILIQVYIIGLVDQVWNIGKITCAVCTTRLLTRQRCSTLWSYRTP</sequence>
<dbReference type="AlphaFoldDB" id="A0A2H0UAE8"/>
<feature type="transmembrane region" description="Helical" evidence="5">
    <location>
        <begin position="148"/>
        <end position="168"/>
    </location>
</feature>
<dbReference type="EMBL" id="PFBL01000005">
    <property type="protein sequence ID" value="PIR83394.1"/>
    <property type="molecule type" value="Genomic_DNA"/>
</dbReference>
<evidence type="ECO:0000256" key="2">
    <source>
        <dbReference type="ARBA" id="ARBA00022692"/>
    </source>
</evidence>
<comment type="subcellular location">
    <subcellularLocation>
        <location evidence="1">Cell membrane</location>
        <topology evidence="1">Multi-pass membrane protein</topology>
    </subcellularLocation>
</comment>
<evidence type="ECO:0000256" key="5">
    <source>
        <dbReference type="SAM" id="Phobius"/>
    </source>
</evidence>
<keyword evidence="3 5" id="KW-1133">Transmembrane helix</keyword>
<accession>A0A2H0UAE8</accession>
<comment type="caution">
    <text evidence="7">The sequence shown here is derived from an EMBL/GenBank/DDBJ whole genome shotgun (WGS) entry which is preliminary data.</text>
</comment>
<dbReference type="GO" id="GO:0005524">
    <property type="term" value="F:ATP binding"/>
    <property type="evidence" value="ECO:0007669"/>
    <property type="project" value="InterPro"/>
</dbReference>